<organism evidence="1 2">
    <name type="scientific">Cymbomonas tetramitiformis</name>
    <dbReference type="NCBI Taxonomy" id="36881"/>
    <lineage>
        <taxon>Eukaryota</taxon>
        <taxon>Viridiplantae</taxon>
        <taxon>Chlorophyta</taxon>
        <taxon>Pyramimonadophyceae</taxon>
        <taxon>Pyramimonadales</taxon>
        <taxon>Pyramimonadaceae</taxon>
        <taxon>Cymbomonas</taxon>
    </lineage>
</organism>
<accession>A0AAE0GAL5</accession>
<keyword evidence="2" id="KW-1185">Reference proteome</keyword>
<name>A0AAE0GAL5_9CHLO</name>
<evidence type="ECO:0000313" key="2">
    <source>
        <dbReference type="Proteomes" id="UP001190700"/>
    </source>
</evidence>
<dbReference type="EMBL" id="LGRX02007553">
    <property type="protein sequence ID" value="KAK3274735.1"/>
    <property type="molecule type" value="Genomic_DNA"/>
</dbReference>
<gene>
    <name evidence="1" type="ORF">CYMTET_17102</name>
</gene>
<dbReference type="AlphaFoldDB" id="A0AAE0GAL5"/>
<sequence length="119" mass="13447">MIYTERFLECRFKNNKEVERCRGRSKHLGPNGLNWITKLFPADGTCLVEYGSVGATTLAWTQSFTARQLLPQQRSSGPSNHLHTPKTIRGWCSQLQKKTGASRCTANQALTIRPAQERL</sequence>
<proteinExistence type="predicted"/>
<comment type="caution">
    <text evidence="1">The sequence shown here is derived from an EMBL/GenBank/DDBJ whole genome shotgun (WGS) entry which is preliminary data.</text>
</comment>
<reference evidence="1 2" key="1">
    <citation type="journal article" date="2015" name="Genome Biol. Evol.">
        <title>Comparative Genomics of a Bacterivorous Green Alga Reveals Evolutionary Causalities and Consequences of Phago-Mixotrophic Mode of Nutrition.</title>
        <authorList>
            <person name="Burns J.A."/>
            <person name="Paasch A."/>
            <person name="Narechania A."/>
            <person name="Kim E."/>
        </authorList>
    </citation>
    <scope>NUCLEOTIDE SEQUENCE [LARGE SCALE GENOMIC DNA]</scope>
    <source>
        <strain evidence="1 2">PLY_AMNH</strain>
    </source>
</reference>
<protein>
    <submittedName>
        <fullName evidence="1">Uncharacterized protein</fullName>
    </submittedName>
</protein>
<dbReference type="Proteomes" id="UP001190700">
    <property type="component" value="Unassembled WGS sequence"/>
</dbReference>
<evidence type="ECO:0000313" key="1">
    <source>
        <dbReference type="EMBL" id="KAK3274735.1"/>
    </source>
</evidence>